<evidence type="ECO:0000259" key="6">
    <source>
        <dbReference type="PROSITE" id="PS51935"/>
    </source>
</evidence>
<sequence>MTTFRRTVSMLLGSVLLGASLAAVVSVPARADLTPTERITPAQGCHDLVPGWNGVKVGLVQRRLGMPASTWETMDAATVGRVRSFQSTRALRRDGVVDRATWQALGIPHDFCVDAHQVAPQLGLGATAVERRETFVRAAESYLGAEYVWGGAGPEALGIDCSGLVLQALYAAGVDPQPISVDLHPRPAYRTSVELYRLPGMSTHPLSQVRRGDLVFYTKNTTGVVNHVAVYVGGGMLVEAKDADVHHAPLQRTLPSQTVVQTVVRPFTPVGTEADRRYVSSLYLDYLGRPAGAHERDSRALELVDGTWSRHGLSRELATSEEYLGSVVDRAYRDVLSRPADPAGRAGWVRELRGGLPVSTMSSAFYASREHYLRSGATPTDASPWVVALYREILGRPPGQAEVDHWLREERLRGRLHVAAAFHGSQESLLRRTDSLYRHLLGRGADAHGLSTWPGVVSREGDLSLAAHLTGSPEYYARAQGR</sequence>
<keyword evidence="4" id="KW-0788">Thiol protease</keyword>
<evidence type="ECO:0000313" key="8">
    <source>
        <dbReference type="Proteomes" id="UP001595685"/>
    </source>
</evidence>
<evidence type="ECO:0000256" key="4">
    <source>
        <dbReference type="ARBA" id="ARBA00022807"/>
    </source>
</evidence>
<dbReference type="InterPro" id="IPR036365">
    <property type="entry name" value="PGBD-like_sf"/>
</dbReference>
<dbReference type="SUPFAM" id="SSF47090">
    <property type="entry name" value="PGBD-like"/>
    <property type="match status" value="1"/>
</dbReference>
<dbReference type="EMBL" id="JBHRWW010000002">
    <property type="protein sequence ID" value="MFC3687690.1"/>
    <property type="molecule type" value="Genomic_DNA"/>
</dbReference>
<dbReference type="Gene3D" id="3.90.1720.10">
    <property type="entry name" value="endopeptidase domain like (from Nostoc punctiforme)"/>
    <property type="match status" value="1"/>
</dbReference>
<protein>
    <submittedName>
        <fullName evidence="7">DUF4214 domain-containing protein</fullName>
    </submittedName>
</protein>
<dbReference type="PROSITE" id="PS51935">
    <property type="entry name" value="NLPC_P60"/>
    <property type="match status" value="1"/>
</dbReference>
<accession>A0ABV7WD60</accession>
<organism evidence="7 8">
    <name type="scientific">Aquipuribacter hungaricus</name>
    <dbReference type="NCBI Taxonomy" id="545624"/>
    <lineage>
        <taxon>Bacteria</taxon>
        <taxon>Bacillati</taxon>
        <taxon>Actinomycetota</taxon>
        <taxon>Actinomycetes</taxon>
        <taxon>Micrococcales</taxon>
        <taxon>Intrasporangiaceae</taxon>
        <taxon>Aquipuribacter</taxon>
    </lineage>
</organism>
<dbReference type="Pfam" id="PF01471">
    <property type="entry name" value="PG_binding_1"/>
    <property type="match status" value="1"/>
</dbReference>
<dbReference type="Pfam" id="PF13946">
    <property type="entry name" value="DUF4214"/>
    <property type="match status" value="1"/>
</dbReference>
<dbReference type="InterPro" id="IPR002477">
    <property type="entry name" value="Peptidoglycan-bd-like"/>
</dbReference>
<dbReference type="Gene3D" id="1.10.101.10">
    <property type="entry name" value="PGBD-like superfamily/PGBD"/>
    <property type="match status" value="1"/>
</dbReference>
<comment type="similarity">
    <text evidence="1">Belongs to the peptidase C40 family.</text>
</comment>
<gene>
    <name evidence="7" type="ORF">ACFOLH_04975</name>
</gene>
<dbReference type="Proteomes" id="UP001595685">
    <property type="component" value="Unassembled WGS sequence"/>
</dbReference>
<evidence type="ECO:0000256" key="2">
    <source>
        <dbReference type="ARBA" id="ARBA00022670"/>
    </source>
</evidence>
<evidence type="ECO:0000256" key="3">
    <source>
        <dbReference type="ARBA" id="ARBA00022801"/>
    </source>
</evidence>
<dbReference type="InterPro" id="IPR051794">
    <property type="entry name" value="PG_Endopeptidase_C40"/>
</dbReference>
<evidence type="ECO:0000256" key="5">
    <source>
        <dbReference type="SAM" id="SignalP"/>
    </source>
</evidence>
<comment type="caution">
    <text evidence="7">The sequence shown here is derived from an EMBL/GenBank/DDBJ whole genome shotgun (WGS) entry which is preliminary data.</text>
</comment>
<dbReference type="SUPFAM" id="SSF54001">
    <property type="entry name" value="Cysteine proteinases"/>
    <property type="match status" value="1"/>
</dbReference>
<evidence type="ECO:0000313" key="7">
    <source>
        <dbReference type="EMBL" id="MFC3687690.1"/>
    </source>
</evidence>
<keyword evidence="3" id="KW-0378">Hydrolase</keyword>
<dbReference type="RefSeq" id="WP_340291874.1">
    <property type="nucleotide sequence ID" value="NZ_JBBEOI010000052.1"/>
</dbReference>
<dbReference type="InterPro" id="IPR000064">
    <property type="entry name" value="NLP_P60_dom"/>
</dbReference>
<keyword evidence="2" id="KW-0645">Protease</keyword>
<dbReference type="PANTHER" id="PTHR47359">
    <property type="entry name" value="PEPTIDOGLYCAN DL-ENDOPEPTIDASE CWLO"/>
    <property type="match status" value="1"/>
</dbReference>
<feature type="signal peptide" evidence="5">
    <location>
        <begin position="1"/>
        <end position="31"/>
    </location>
</feature>
<feature type="domain" description="NlpC/P60" evidence="6">
    <location>
        <begin position="129"/>
        <end position="268"/>
    </location>
</feature>
<dbReference type="InterPro" id="IPR025282">
    <property type="entry name" value="DUF4214"/>
</dbReference>
<dbReference type="PANTHER" id="PTHR47359:SF3">
    <property type="entry name" value="NLP_P60 DOMAIN-CONTAINING PROTEIN-RELATED"/>
    <property type="match status" value="1"/>
</dbReference>
<keyword evidence="5" id="KW-0732">Signal</keyword>
<dbReference type="Pfam" id="PF00877">
    <property type="entry name" value="NLPC_P60"/>
    <property type="match status" value="1"/>
</dbReference>
<dbReference type="InterPro" id="IPR036366">
    <property type="entry name" value="PGBDSf"/>
</dbReference>
<feature type="chain" id="PRO_5045455816" evidence="5">
    <location>
        <begin position="32"/>
        <end position="482"/>
    </location>
</feature>
<proteinExistence type="inferred from homology"/>
<evidence type="ECO:0000256" key="1">
    <source>
        <dbReference type="ARBA" id="ARBA00007074"/>
    </source>
</evidence>
<name>A0ABV7WD60_9MICO</name>
<dbReference type="InterPro" id="IPR038255">
    <property type="entry name" value="PBS_linker_sf"/>
</dbReference>
<dbReference type="InterPro" id="IPR038765">
    <property type="entry name" value="Papain-like_cys_pep_sf"/>
</dbReference>
<reference evidence="8" key="1">
    <citation type="journal article" date="2019" name="Int. J. Syst. Evol. Microbiol.">
        <title>The Global Catalogue of Microorganisms (GCM) 10K type strain sequencing project: providing services to taxonomists for standard genome sequencing and annotation.</title>
        <authorList>
            <consortium name="The Broad Institute Genomics Platform"/>
            <consortium name="The Broad Institute Genome Sequencing Center for Infectious Disease"/>
            <person name="Wu L."/>
            <person name="Ma J."/>
        </authorList>
    </citation>
    <scope>NUCLEOTIDE SEQUENCE [LARGE SCALE GENOMIC DNA]</scope>
    <source>
        <strain evidence="8">NCAIM B.02333</strain>
    </source>
</reference>
<keyword evidence="8" id="KW-1185">Reference proteome</keyword>
<dbReference type="Gene3D" id="1.10.3130.20">
    <property type="entry name" value="Phycobilisome linker domain"/>
    <property type="match status" value="1"/>
</dbReference>